<feature type="transmembrane region" description="Helical" evidence="1">
    <location>
        <begin position="412"/>
        <end position="436"/>
    </location>
</feature>
<feature type="transmembrane region" description="Helical" evidence="1">
    <location>
        <begin position="443"/>
        <end position="465"/>
    </location>
</feature>
<keyword evidence="1" id="KW-0472">Membrane</keyword>
<accession>A0AAW8UL79</accession>
<reference evidence="2" key="1">
    <citation type="submission" date="2023-03" db="EMBL/GenBank/DDBJ databases">
        <authorList>
            <person name="Shen W."/>
            <person name="Cai J."/>
        </authorList>
    </citation>
    <scope>NUCLEOTIDE SEQUENCE</scope>
    <source>
        <strain evidence="2">K72-2</strain>
    </source>
</reference>
<feature type="transmembrane region" description="Helical" evidence="1">
    <location>
        <begin position="69"/>
        <end position="89"/>
    </location>
</feature>
<feature type="transmembrane region" description="Helical" evidence="1">
    <location>
        <begin position="323"/>
        <end position="346"/>
    </location>
</feature>
<dbReference type="Proteomes" id="UP001268896">
    <property type="component" value="Unassembled WGS sequence"/>
</dbReference>
<sequence>MTKIKTFAKQHWPYMLASFFLPFLIMAVIYLTIGIYPGSSRSVLASDAFSQFSNFHASFRNMLLGKQSIFYTWNASLGLNYLALISYYLGGIFTPLVLFFPNQLMPDALYFLTLIKIGSAGLAFWFYASQTFKIQRWQHVTLAVCYALMSFITAHSELIMWLDAMIYLPLVILGIDRLVKKKKPVVLFISYLLLFLSSFYMGFMIGLFSVMYFLVQLGRNWKQARGAIIPYGITSLLAGGASMVIILPALLDLRSNGEELTTISSFKTEATDVFDLVMKNMIGVYDTTKYGSIPFIYIGLLPLLLCILYFVSKKIRLKDKFLYAGMFAVLIASFYIVPMNLFWHGMHAPNMFLFRYAYLFSFLVIMLAGYGWEQLQQKDRGLFLIIGLSTIVVFALSYALKGPGTYEYVSATSFALTIVFFVLYLLCIGFGQLGLLTQKRVTILMLIFVCGEMAVNTSGMVRGILNDWNYASRSLYTEPYPDIKKLVTQANEDNDTFFRLENLDPVSSNDSINYGYSGVSMFSSIRNRNSSSYLDKLGFRSRGTNLNIRYPNNTLLMDAFTGIKYNISKPNLTKYGFQRVGESGEYKLYENQNALPLGFLAEPTIESIEQPQNDNLTSQKNLFNGLADLNLEYFAFQPITVIHSKNTDITNDGMYMKFTEQESNVAKEVTWQVEVPANSQAYLSLFPANFGELESSSATVTVNGQQRETQISINGQYYDLGHYETDTTVQFTVSFYGTPEISFQNPQVVTLDTNAYQQAIDAIQDRGVAMTVGKRSAKADITTEKEQQLVTTIPYDKGWTATLDGKEVPITAFQDGFISVTIPSGTHHLELSFLPQGFVIGVCLFFGCIALFILFAWFYQKQVAKKQVLDDQRQLMDQPPET</sequence>
<feature type="transmembrane region" description="Helical" evidence="1">
    <location>
        <begin position="188"/>
        <end position="215"/>
    </location>
</feature>
<feature type="transmembrane region" description="Helical" evidence="1">
    <location>
        <begin position="227"/>
        <end position="251"/>
    </location>
</feature>
<feature type="transmembrane region" description="Helical" evidence="1">
    <location>
        <begin position="290"/>
        <end position="311"/>
    </location>
</feature>
<protein>
    <submittedName>
        <fullName evidence="2">YfhO family protein</fullName>
    </submittedName>
</protein>
<proteinExistence type="predicted"/>
<dbReference type="Pfam" id="PF09586">
    <property type="entry name" value="YfhO"/>
    <property type="match status" value="1"/>
</dbReference>
<dbReference type="PANTHER" id="PTHR38454">
    <property type="entry name" value="INTEGRAL MEMBRANE PROTEIN-RELATED"/>
    <property type="match status" value="1"/>
</dbReference>
<evidence type="ECO:0000313" key="3">
    <source>
        <dbReference type="Proteomes" id="UP001268896"/>
    </source>
</evidence>
<dbReference type="AlphaFoldDB" id="A0AAW8UL79"/>
<comment type="caution">
    <text evidence="2">The sequence shown here is derived from an EMBL/GenBank/DDBJ whole genome shotgun (WGS) entry which is preliminary data.</text>
</comment>
<organism evidence="2 3">
    <name type="scientific">Enterococcus casseliflavus</name>
    <name type="common">Enterococcus flavescens</name>
    <dbReference type="NCBI Taxonomy" id="37734"/>
    <lineage>
        <taxon>Bacteria</taxon>
        <taxon>Bacillati</taxon>
        <taxon>Bacillota</taxon>
        <taxon>Bacilli</taxon>
        <taxon>Lactobacillales</taxon>
        <taxon>Enterococcaceae</taxon>
        <taxon>Enterococcus</taxon>
    </lineage>
</organism>
<keyword evidence="1" id="KW-0812">Transmembrane</keyword>
<feature type="transmembrane region" description="Helical" evidence="1">
    <location>
        <begin position="109"/>
        <end position="128"/>
    </location>
</feature>
<keyword evidence="1" id="KW-1133">Transmembrane helix</keyword>
<feature type="transmembrane region" description="Helical" evidence="1">
    <location>
        <begin position="352"/>
        <end position="370"/>
    </location>
</feature>
<dbReference type="EMBL" id="JARQDV010000001">
    <property type="protein sequence ID" value="MDT2963180.1"/>
    <property type="molecule type" value="Genomic_DNA"/>
</dbReference>
<feature type="transmembrane region" description="Helical" evidence="1">
    <location>
        <begin position="382"/>
        <end position="400"/>
    </location>
</feature>
<dbReference type="InterPro" id="IPR018580">
    <property type="entry name" value="Uncharacterised_YfhO"/>
</dbReference>
<feature type="transmembrane region" description="Helical" evidence="1">
    <location>
        <begin position="140"/>
        <end position="168"/>
    </location>
</feature>
<evidence type="ECO:0000313" key="2">
    <source>
        <dbReference type="EMBL" id="MDT2963180.1"/>
    </source>
</evidence>
<dbReference type="PANTHER" id="PTHR38454:SF1">
    <property type="entry name" value="INTEGRAL MEMBRANE PROTEIN"/>
    <property type="match status" value="1"/>
</dbReference>
<gene>
    <name evidence="2" type="ORF">P7I32_01055</name>
</gene>
<evidence type="ECO:0000256" key="1">
    <source>
        <dbReference type="SAM" id="Phobius"/>
    </source>
</evidence>
<dbReference type="RefSeq" id="WP_128487969.1">
    <property type="nucleotide sequence ID" value="NZ_CABGJK010000007.1"/>
</dbReference>
<feature type="transmembrane region" description="Helical" evidence="1">
    <location>
        <begin position="12"/>
        <end position="33"/>
    </location>
</feature>
<name>A0AAW8UL79_ENTCA</name>
<feature type="transmembrane region" description="Helical" evidence="1">
    <location>
        <begin position="838"/>
        <end position="859"/>
    </location>
</feature>